<evidence type="ECO:0000313" key="7">
    <source>
        <dbReference type="Proteomes" id="UP000238205"/>
    </source>
</evidence>
<feature type="domain" description="CENP-V/GFA" evidence="5">
    <location>
        <begin position="2"/>
        <end position="119"/>
    </location>
</feature>
<dbReference type="GO" id="GO:0016846">
    <property type="term" value="F:carbon-sulfur lyase activity"/>
    <property type="evidence" value="ECO:0007669"/>
    <property type="project" value="InterPro"/>
</dbReference>
<dbReference type="GO" id="GO:0046872">
    <property type="term" value="F:metal ion binding"/>
    <property type="evidence" value="ECO:0007669"/>
    <property type="project" value="UniProtKB-KW"/>
</dbReference>
<dbReference type="EMBL" id="PVTO01000004">
    <property type="protein sequence ID" value="PRY83535.1"/>
    <property type="molecule type" value="Genomic_DNA"/>
</dbReference>
<dbReference type="PANTHER" id="PTHR33337:SF40">
    <property type="entry name" value="CENP-V_GFA DOMAIN-CONTAINING PROTEIN-RELATED"/>
    <property type="match status" value="1"/>
</dbReference>
<keyword evidence="4" id="KW-0456">Lyase</keyword>
<dbReference type="InterPro" id="IPR011057">
    <property type="entry name" value="Mss4-like_sf"/>
</dbReference>
<dbReference type="SUPFAM" id="SSF51316">
    <property type="entry name" value="Mss4-like"/>
    <property type="match status" value="1"/>
</dbReference>
<organism evidence="6 7">
    <name type="scientific">Alkalibacterium olivapovliticus</name>
    <dbReference type="NCBI Taxonomy" id="99907"/>
    <lineage>
        <taxon>Bacteria</taxon>
        <taxon>Bacillati</taxon>
        <taxon>Bacillota</taxon>
        <taxon>Bacilli</taxon>
        <taxon>Lactobacillales</taxon>
        <taxon>Carnobacteriaceae</taxon>
        <taxon>Alkalibacterium</taxon>
    </lineage>
</organism>
<dbReference type="Gene3D" id="3.90.1590.10">
    <property type="entry name" value="glutathione-dependent formaldehyde- activating enzyme (gfa)"/>
    <property type="match status" value="1"/>
</dbReference>
<dbReference type="PANTHER" id="PTHR33337">
    <property type="entry name" value="GFA DOMAIN-CONTAINING PROTEIN"/>
    <property type="match status" value="1"/>
</dbReference>
<dbReference type="PROSITE" id="PS51891">
    <property type="entry name" value="CENP_V_GFA"/>
    <property type="match status" value="1"/>
</dbReference>
<comment type="caution">
    <text evidence="6">The sequence shown here is derived from an EMBL/GenBank/DDBJ whole genome shotgun (WGS) entry which is preliminary data.</text>
</comment>
<evidence type="ECO:0000313" key="6">
    <source>
        <dbReference type="EMBL" id="PRY83535.1"/>
    </source>
</evidence>
<keyword evidence="7" id="KW-1185">Reference proteome</keyword>
<comment type="similarity">
    <text evidence="1">Belongs to the Gfa family.</text>
</comment>
<evidence type="ECO:0000256" key="1">
    <source>
        <dbReference type="ARBA" id="ARBA00005495"/>
    </source>
</evidence>
<accession>A0A2T0W9Y6</accession>
<evidence type="ECO:0000256" key="3">
    <source>
        <dbReference type="ARBA" id="ARBA00022833"/>
    </source>
</evidence>
<protein>
    <submittedName>
        <fullName evidence="6">Glutathione-dependent formaldehyde-activating enzyme</fullName>
    </submittedName>
</protein>
<evidence type="ECO:0000256" key="2">
    <source>
        <dbReference type="ARBA" id="ARBA00022723"/>
    </source>
</evidence>
<gene>
    <name evidence="6" type="ORF">CLV38_104142</name>
</gene>
<evidence type="ECO:0000259" key="5">
    <source>
        <dbReference type="PROSITE" id="PS51891"/>
    </source>
</evidence>
<keyword evidence="3" id="KW-0862">Zinc</keyword>
<dbReference type="InterPro" id="IPR006913">
    <property type="entry name" value="CENP-V/GFA"/>
</dbReference>
<dbReference type="Proteomes" id="UP000238205">
    <property type="component" value="Unassembled WGS sequence"/>
</dbReference>
<evidence type="ECO:0000256" key="4">
    <source>
        <dbReference type="ARBA" id="ARBA00023239"/>
    </source>
</evidence>
<dbReference type="AlphaFoldDB" id="A0A2T0W9Y6"/>
<reference evidence="6 7" key="1">
    <citation type="submission" date="2018-03" db="EMBL/GenBank/DDBJ databases">
        <title>Genomic Encyclopedia of Archaeal and Bacterial Type Strains, Phase II (KMG-II): from individual species to whole genera.</title>
        <authorList>
            <person name="Goeker M."/>
        </authorList>
    </citation>
    <scope>NUCLEOTIDE SEQUENCE [LARGE SCALE GENOMIC DNA]</scope>
    <source>
        <strain evidence="6 7">DSM 13175</strain>
    </source>
</reference>
<proteinExistence type="inferred from homology"/>
<keyword evidence="2" id="KW-0479">Metal-binding</keyword>
<sequence length="119" mass="13672">MIKGSCLCGETQVEVQTMSGSVIVCHCSMCVKQAAGPLFYSDTVKEKDYHFSKTSEVYTYKSSHHAERGFCKKCGTFLFMRYNKNTNTHFNIELFEELDKSIVSEIHLKDKKECYSISR</sequence>
<dbReference type="Pfam" id="PF04828">
    <property type="entry name" value="GFA"/>
    <property type="match status" value="1"/>
</dbReference>
<name>A0A2T0W9Y6_9LACT</name>
<dbReference type="OrthoDB" id="4188830at2"/>